<dbReference type="InterPro" id="IPR000719">
    <property type="entry name" value="Prot_kinase_dom"/>
</dbReference>
<dbReference type="InterPro" id="IPR008271">
    <property type="entry name" value="Ser/Thr_kinase_AS"/>
</dbReference>
<dbReference type="SMART" id="SM00220">
    <property type="entry name" value="S_TKc"/>
    <property type="match status" value="1"/>
</dbReference>
<dbReference type="Gene3D" id="1.10.510.10">
    <property type="entry name" value="Transferase(Phosphotransferase) domain 1"/>
    <property type="match status" value="1"/>
</dbReference>
<dbReference type="InterPro" id="IPR011009">
    <property type="entry name" value="Kinase-like_dom_sf"/>
</dbReference>
<gene>
    <name evidence="5" type="ORF">NIES593_21160</name>
</gene>
<feature type="domain" description="Protein kinase" evidence="4">
    <location>
        <begin position="10"/>
        <end position="268"/>
    </location>
</feature>
<keyword evidence="3" id="KW-0472">Membrane</keyword>
<dbReference type="PROSITE" id="PS50011">
    <property type="entry name" value="PROTEIN_KINASE_DOM"/>
    <property type="match status" value="1"/>
</dbReference>
<evidence type="ECO:0000256" key="2">
    <source>
        <dbReference type="ARBA" id="ARBA00022840"/>
    </source>
</evidence>
<keyword evidence="1" id="KW-0547">Nucleotide-binding</keyword>
<keyword evidence="2" id="KW-0067">ATP-binding</keyword>
<evidence type="ECO:0000256" key="1">
    <source>
        <dbReference type="ARBA" id="ARBA00022741"/>
    </source>
</evidence>
<keyword evidence="5" id="KW-0808">Transferase</keyword>
<evidence type="ECO:0000259" key="4">
    <source>
        <dbReference type="PROSITE" id="PS50011"/>
    </source>
</evidence>
<protein>
    <submittedName>
        <fullName evidence="5">Serine/threonine protein kinase</fullName>
    </submittedName>
</protein>
<accession>A0A1U7H892</accession>
<name>A0A1U7H892_9CYAN</name>
<evidence type="ECO:0000256" key="3">
    <source>
        <dbReference type="SAM" id="Phobius"/>
    </source>
</evidence>
<reference evidence="5 6" key="1">
    <citation type="submission" date="2016-11" db="EMBL/GenBank/DDBJ databases">
        <title>Draft Genome Sequences of Nine Cyanobacterial Strains from Diverse Habitats.</title>
        <authorList>
            <person name="Zhu T."/>
            <person name="Hou S."/>
            <person name="Lu X."/>
            <person name="Hess W.R."/>
        </authorList>
    </citation>
    <scope>NUCLEOTIDE SEQUENCE [LARGE SCALE GENOMIC DNA]</scope>
    <source>
        <strain evidence="5 6">NIES-593</strain>
    </source>
</reference>
<dbReference type="GO" id="GO:0004674">
    <property type="term" value="F:protein serine/threonine kinase activity"/>
    <property type="evidence" value="ECO:0007669"/>
    <property type="project" value="UniProtKB-KW"/>
</dbReference>
<dbReference type="PANTHER" id="PTHR24363:SF7">
    <property type="entry name" value="SERINE_THREONINE-PROTEIN KINASE-LIKE PROTEIN E"/>
    <property type="match status" value="1"/>
</dbReference>
<dbReference type="SUPFAM" id="SSF56112">
    <property type="entry name" value="Protein kinase-like (PK-like)"/>
    <property type="match status" value="1"/>
</dbReference>
<sequence length="462" mass="52651">MIGQIISDRYEIQKQLGKKAGRQTFLARDLQTQELVVIKLLTFGEDFEWKHLELFEREAQTLRNLYHPAIPRYLNYFDVNLQNVKGFALVQTYIDAKSLEEQLSSGRTFNQEEVKELAKSLLEILIYLHRQNPPVIHRDIKPSNILLTDRSGHSVGQVYLVDFGAVQTLASREGATMTLVGTYGYMPPEQFGGRAVPASDLYSLGATLIYLFTGIPPADLPQKDLRIEFEKFTNLSPTLRNWLRRMTEPSLERRFQSAEQALQALEALESSQLVPLTPSEISQPFGSKILLYKDSEKFELIVPAEGFHPGLVFLGAFAIAWNSFIFFWTSMALTAPSPGNLFFALFSLPFWAAGISMIIKILFSLFGRNILHIDREQISLAKELFGFRYPQSRSFPRQGINKLQRANLSYTKNSDGDRVSIPPSLIIWAGTQKYRLDFHLSEPELDWIAYELSDWLGLPISN</sequence>
<organism evidence="5 6">
    <name type="scientific">Hydrococcus rivularis NIES-593</name>
    <dbReference type="NCBI Taxonomy" id="1921803"/>
    <lineage>
        <taxon>Bacteria</taxon>
        <taxon>Bacillati</taxon>
        <taxon>Cyanobacteriota</taxon>
        <taxon>Cyanophyceae</taxon>
        <taxon>Pleurocapsales</taxon>
        <taxon>Hydrococcaceae</taxon>
        <taxon>Hydrococcus</taxon>
    </lineage>
</organism>
<keyword evidence="5" id="KW-0418">Kinase</keyword>
<dbReference type="Proteomes" id="UP000186868">
    <property type="component" value="Unassembled WGS sequence"/>
</dbReference>
<dbReference type="AlphaFoldDB" id="A0A1U7H892"/>
<feature type="transmembrane region" description="Helical" evidence="3">
    <location>
        <begin position="311"/>
        <end position="329"/>
    </location>
</feature>
<dbReference type="PROSITE" id="PS00108">
    <property type="entry name" value="PROTEIN_KINASE_ST"/>
    <property type="match status" value="1"/>
</dbReference>
<dbReference type="PANTHER" id="PTHR24363">
    <property type="entry name" value="SERINE/THREONINE PROTEIN KINASE"/>
    <property type="match status" value="1"/>
</dbReference>
<comment type="caution">
    <text evidence="5">The sequence shown here is derived from an EMBL/GenBank/DDBJ whole genome shotgun (WGS) entry which is preliminary data.</text>
</comment>
<evidence type="ECO:0000313" key="5">
    <source>
        <dbReference type="EMBL" id="OKH19151.1"/>
    </source>
</evidence>
<evidence type="ECO:0000313" key="6">
    <source>
        <dbReference type="Proteomes" id="UP000186868"/>
    </source>
</evidence>
<feature type="transmembrane region" description="Helical" evidence="3">
    <location>
        <begin position="341"/>
        <end position="363"/>
    </location>
</feature>
<dbReference type="EMBL" id="MRCB01000042">
    <property type="protein sequence ID" value="OKH19151.1"/>
    <property type="molecule type" value="Genomic_DNA"/>
</dbReference>
<dbReference type="Pfam" id="PF00069">
    <property type="entry name" value="Pkinase"/>
    <property type="match status" value="1"/>
</dbReference>
<keyword evidence="3" id="KW-1133">Transmembrane helix</keyword>
<dbReference type="STRING" id="1921803.NIES593_21160"/>
<keyword evidence="5" id="KW-0723">Serine/threonine-protein kinase</keyword>
<dbReference type="CDD" id="cd14014">
    <property type="entry name" value="STKc_PknB_like"/>
    <property type="match status" value="1"/>
</dbReference>
<keyword evidence="6" id="KW-1185">Reference proteome</keyword>
<dbReference type="GO" id="GO:0005524">
    <property type="term" value="F:ATP binding"/>
    <property type="evidence" value="ECO:0007669"/>
    <property type="project" value="UniProtKB-KW"/>
</dbReference>
<dbReference type="OrthoDB" id="5518868at2"/>
<dbReference type="Gene3D" id="3.30.200.20">
    <property type="entry name" value="Phosphorylase Kinase, domain 1"/>
    <property type="match status" value="1"/>
</dbReference>
<keyword evidence="3" id="KW-0812">Transmembrane</keyword>
<proteinExistence type="predicted"/>
<dbReference type="RefSeq" id="WP_073601480.1">
    <property type="nucleotide sequence ID" value="NZ_MRCB01000042.1"/>
</dbReference>